<evidence type="ECO:0000256" key="1">
    <source>
        <dbReference type="SAM" id="MobiDB-lite"/>
    </source>
</evidence>
<dbReference type="PANTHER" id="PTHR34215:SF1">
    <property type="entry name" value="YLXR DOMAIN-CONTAINING PROTEIN"/>
    <property type="match status" value="1"/>
</dbReference>
<dbReference type="InterPro" id="IPR035931">
    <property type="entry name" value="YlxR-like_sf"/>
</dbReference>
<dbReference type="CDD" id="cd00279">
    <property type="entry name" value="YlxR"/>
    <property type="match status" value="1"/>
</dbReference>
<evidence type="ECO:0000259" key="2">
    <source>
        <dbReference type="Pfam" id="PF04296"/>
    </source>
</evidence>
<protein>
    <submittedName>
        <fullName evidence="3">RNA-binding protein</fullName>
    </submittedName>
</protein>
<dbReference type="Gene3D" id="3.30.1230.10">
    <property type="entry name" value="YlxR-like"/>
    <property type="match status" value="1"/>
</dbReference>
<name>A0A4P6UWZ0_9HYPH</name>
<feature type="domain" description="YlxR" evidence="2">
    <location>
        <begin position="13"/>
        <end position="84"/>
    </location>
</feature>
<organism evidence="3 4">
    <name type="scientific">Roseitalea porphyridii</name>
    <dbReference type="NCBI Taxonomy" id="1852022"/>
    <lineage>
        <taxon>Bacteria</taxon>
        <taxon>Pseudomonadati</taxon>
        <taxon>Pseudomonadota</taxon>
        <taxon>Alphaproteobacteria</taxon>
        <taxon>Hyphomicrobiales</taxon>
        <taxon>Ahrensiaceae</taxon>
        <taxon>Roseitalea</taxon>
    </lineage>
</organism>
<dbReference type="Gene3D" id="3.30.1330.30">
    <property type="match status" value="1"/>
</dbReference>
<dbReference type="Pfam" id="PF04296">
    <property type="entry name" value="YlxR"/>
    <property type="match status" value="1"/>
</dbReference>
<dbReference type="KEGG" id="rpod:E0E05_03115"/>
<accession>A0A4P6UWZ0</accession>
<dbReference type="AlphaFoldDB" id="A0A4P6UWZ0"/>
<evidence type="ECO:0000313" key="3">
    <source>
        <dbReference type="EMBL" id="QBK29677.1"/>
    </source>
</evidence>
<dbReference type="SUPFAM" id="SSF55315">
    <property type="entry name" value="L30e-like"/>
    <property type="match status" value="1"/>
</dbReference>
<dbReference type="Proteomes" id="UP000293719">
    <property type="component" value="Chromosome"/>
</dbReference>
<dbReference type="InterPro" id="IPR007393">
    <property type="entry name" value="YlxR_dom"/>
</dbReference>
<gene>
    <name evidence="3" type="ORF">E0E05_03115</name>
</gene>
<reference evidence="3 4" key="1">
    <citation type="journal article" date="2017" name="Int. J. Syst. Evol. Microbiol.">
        <title>Roseitalea porphyridii gen. nov., sp. nov., isolated from a red alga, and reclassification of Hoeflea suaedae Chung et al. 2013 as Pseudohoeflea suaedae gen. nov., comb. nov.</title>
        <authorList>
            <person name="Hyeon J.W."/>
            <person name="Jeong S.E."/>
            <person name="Baek K."/>
            <person name="Jeon C.O."/>
        </authorList>
    </citation>
    <scope>NUCLEOTIDE SEQUENCE [LARGE SCALE GENOMIC DNA]</scope>
    <source>
        <strain evidence="3 4">MA7-20</strain>
    </source>
</reference>
<dbReference type="InterPro" id="IPR037465">
    <property type="entry name" value="YlxR"/>
</dbReference>
<dbReference type="NCBIfam" id="NF006622">
    <property type="entry name" value="PRK09190.1"/>
    <property type="match status" value="1"/>
</dbReference>
<sequence>MVQDAADSAMNDRRCIVTGESADPDGLIRFVAGPDGIVVPDLKRSLPGRGCWVSARRSYIEKAAARNLFSRALRRKVTVPDDLAGMVDALLTRQTTGALAMARKAGDLVSGAMQVDKTLRAGRAIALLHAGEAAADGVRKLDQARRATVHLGGSDVPVFMLLSAEQMGLAFGGGNVIHAAVLDGRGGHAALRRLEALRDYRTGSDGRPRAAGADTGHLAVAAGGHGTAKETDQE</sequence>
<dbReference type="PANTHER" id="PTHR34215">
    <property type="entry name" value="BLL0784 PROTEIN"/>
    <property type="match status" value="1"/>
</dbReference>
<evidence type="ECO:0000313" key="4">
    <source>
        <dbReference type="Proteomes" id="UP000293719"/>
    </source>
</evidence>
<keyword evidence="4" id="KW-1185">Reference proteome</keyword>
<dbReference type="SUPFAM" id="SSF64376">
    <property type="entry name" value="YlxR-like"/>
    <property type="match status" value="1"/>
</dbReference>
<dbReference type="OrthoDB" id="9799836at2"/>
<dbReference type="InterPro" id="IPR029064">
    <property type="entry name" value="Ribosomal_eL30-like_sf"/>
</dbReference>
<proteinExistence type="predicted"/>
<dbReference type="EMBL" id="CP036532">
    <property type="protein sequence ID" value="QBK29677.1"/>
    <property type="molecule type" value="Genomic_DNA"/>
</dbReference>
<feature type="region of interest" description="Disordered" evidence="1">
    <location>
        <begin position="202"/>
        <end position="234"/>
    </location>
</feature>